<evidence type="ECO:0000313" key="2">
    <source>
        <dbReference type="Proteomes" id="UP001527882"/>
    </source>
</evidence>
<organism evidence="1 2">
    <name type="scientific">Paenibacillus gyeongsangnamensis</name>
    <dbReference type="NCBI Taxonomy" id="3388067"/>
    <lineage>
        <taxon>Bacteria</taxon>
        <taxon>Bacillati</taxon>
        <taxon>Bacillota</taxon>
        <taxon>Bacilli</taxon>
        <taxon>Bacillales</taxon>
        <taxon>Paenibacillaceae</taxon>
        <taxon>Paenibacillus</taxon>
    </lineage>
</organism>
<name>A0ABT4QLB1_9BACL</name>
<dbReference type="Proteomes" id="UP001527882">
    <property type="component" value="Unassembled WGS sequence"/>
</dbReference>
<evidence type="ECO:0000313" key="1">
    <source>
        <dbReference type="EMBL" id="MCZ8517659.1"/>
    </source>
</evidence>
<accession>A0ABT4QLB1</accession>
<dbReference type="RefSeq" id="WP_269886187.1">
    <property type="nucleotide sequence ID" value="NZ_JAQAGZ010000046.1"/>
</dbReference>
<protein>
    <submittedName>
        <fullName evidence="1">Uncharacterized protein</fullName>
    </submittedName>
</protein>
<dbReference type="EMBL" id="JAQAGZ010000046">
    <property type="protein sequence ID" value="MCZ8517659.1"/>
    <property type="molecule type" value="Genomic_DNA"/>
</dbReference>
<sequence>MRNLCYANYKEIRKYVKNEEPSSSEEVIEIVKQSYVSKNGDPDDQHFTDEKIRYQDRKKWIKGDILVKDLLRISMYPCADWVLHLTNSTRDPNHTNDKSLRNGLERLHTLNSPPYTDHYNRVDGIYNALQNGSFKDELRYVTILQWHMVEPFVQDGNHRLLALAKQNVNNEIKCYIGYNESDSLLNSSD</sequence>
<reference evidence="1 2" key="1">
    <citation type="submission" date="2022-12" db="EMBL/GenBank/DDBJ databases">
        <title>Draft genome sequence of Paenibacillus sp. dW9.</title>
        <authorList>
            <person name="Choi E.-W."/>
            <person name="Kim D.-U."/>
        </authorList>
    </citation>
    <scope>NUCLEOTIDE SEQUENCE [LARGE SCALE GENOMIC DNA]</scope>
    <source>
        <strain evidence="2">dW9</strain>
    </source>
</reference>
<comment type="caution">
    <text evidence="1">The sequence shown here is derived from an EMBL/GenBank/DDBJ whole genome shotgun (WGS) entry which is preliminary data.</text>
</comment>
<proteinExistence type="predicted"/>
<gene>
    <name evidence="1" type="ORF">O9H85_36135</name>
</gene>
<keyword evidence="2" id="KW-1185">Reference proteome</keyword>